<evidence type="ECO:0000313" key="1">
    <source>
        <dbReference type="EMBL" id="PED80631.1"/>
    </source>
</evidence>
<evidence type="ECO:0000313" key="2">
    <source>
        <dbReference type="Proteomes" id="UP000221020"/>
    </source>
</evidence>
<dbReference type="EMBL" id="NVOR01000104">
    <property type="protein sequence ID" value="PED80631.1"/>
    <property type="molecule type" value="Genomic_DNA"/>
</dbReference>
<sequence length="77" mass="9271">MFFVLYKYKLKTYIKPFFLDGKEHPAMHRNGQTLFLPHAKLKPKRENECRSLFVLHSHDLYAGKSKWIYYLYALSTT</sequence>
<proteinExistence type="predicted"/>
<dbReference type="Proteomes" id="UP000221020">
    <property type="component" value="Unassembled WGS sequence"/>
</dbReference>
<comment type="caution">
    <text evidence="1">The sequence shown here is derived from an EMBL/GenBank/DDBJ whole genome shotgun (WGS) entry which is preliminary data.</text>
</comment>
<organism evidence="1 2">
    <name type="scientific">Bacillus pseudomycoides</name>
    <dbReference type="NCBI Taxonomy" id="64104"/>
    <lineage>
        <taxon>Bacteria</taxon>
        <taxon>Bacillati</taxon>
        <taxon>Bacillota</taxon>
        <taxon>Bacilli</taxon>
        <taxon>Bacillales</taxon>
        <taxon>Bacillaceae</taxon>
        <taxon>Bacillus</taxon>
        <taxon>Bacillus cereus group</taxon>
    </lineage>
</organism>
<protein>
    <submittedName>
        <fullName evidence="1">Uncharacterized protein</fullName>
    </submittedName>
</protein>
<accession>A0AA91V8U8</accession>
<reference evidence="1 2" key="1">
    <citation type="submission" date="2017-09" db="EMBL/GenBank/DDBJ databases">
        <title>Large-scale bioinformatics analysis of Bacillus genomes uncovers conserved roles of natural products in bacterial physiology.</title>
        <authorList>
            <consortium name="Agbiome Team Llc"/>
            <person name="Bleich R.M."/>
            <person name="Grubbs K.J."/>
            <person name="Santa Maria K.C."/>
            <person name="Allen S.E."/>
            <person name="Farag S."/>
            <person name="Shank E.A."/>
            <person name="Bowers A."/>
        </authorList>
    </citation>
    <scope>NUCLEOTIDE SEQUENCE [LARGE SCALE GENOMIC DNA]</scope>
    <source>
        <strain evidence="1 2">AFS092012</strain>
    </source>
</reference>
<dbReference type="AlphaFoldDB" id="A0AA91V8U8"/>
<gene>
    <name evidence="1" type="ORF">CON65_21440</name>
</gene>
<name>A0AA91V8U8_9BACI</name>